<evidence type="ECO:0000256" key="1">
    <source>
        <dbReference type="SAM" id="Phobius"/>
    </source>
</evidence>
<keyword evidence="1" id="KW-1133">Transmembrane helix</keyword>
<proteinExistence type="predicted"/>
<sequence>MSDTEKSSSTSPATRHLKWLLPVIFLIVAGGGFYLLKSTKPQAPSKPVTEKVWSVQTQPVTFQSLSPEIILYGQVESPQLTQLSSAVTAFVDAVPAREGIAVSKGDLLIQLDSRDAQLVVQQRQADLHSIQAKIDAANIQHASDQAALKIEQNLYSLAAKTVSRYQDLVKRKVGSEDQLDNARRSYQQQALSLNNRKQAITSFPAQLAQLEAEKSRISSLLATAKLDLERTQIVAPYDARVASIAIASGDRVRSGDPLLSLYNPKTLQVRSQIPSRILPQIRQGLSGEQGLMAQANIDATPVTLRLSRLASEVDKGKSGVDALFEIEDGKIAPEPGRTLSLTLTLPAQDNIIAIPPLALYGTDRVYRVNDGKLEAVTVNRVGDTRATNNQPWVLVTSEQLSEGDKIITTQLPNAITGLPVKAME</sequence>
<dbReference type="PANTHER" id="PTHR30469:SF36">
    <property type="entry name" value="BLL3903 PROTEIN"/>
    <property type="match status" value="1"/>
</dbReference>
<dbReference type="SUPFAM" id="SSF111369">
    <property type="entry name" value="HlyD-like secretion proteins"/>
    <property type="match status" value="1"/>
</dbReference>
<name>A0A5P1REN1_9GAMM</name>
<keyword evidence="1" id="KW-0812">Transmembrane</keyword>
<dbReference type="AlphaFoldDB" id="A0A5P1REN1"/>
<evidence type="ECO:0000313" key="2">
    <source>
        <dbReference type="EMBL" id="QEQ97731.1"/>
    </source>
</evidence>
<accession>A0A5P1REN1</accession>
<dbReference type="GO" id="GO:1990281">
    <property type="term" value="C:efflux pump complex"/>
    <property type="evidence" value="ECO:0007669"/>
    <property type="project" value="TreeGrafter"/>
</dbReference>
<dbReference type="EMBL" id="CP043869">
    <property type="protein sequence ID" value="QEQ97731.1"/>
    <property type="molecule type" value="Genomic_DNA"/>
</dbReference>
<dbReference type="PANTHER" id="PTHR30469">
    <property type="entry name" value="MULTIDRUG RESISTANCE PROTEIN MDTA"/>
    <property type="match status" value="1"/>
</dbReference>
<organism evidence="2 3">
    <name type="scientific">Neptunomonas concharum</name>
    <dbReference type="NCBI Taxonomy" id="1031538"/>
    <lineage>
        <taxon>Bacteria</taxon>
        <taxon>Pseudomonadati</taxon>
        <taxon>Pseudomonadota</taxon>
        <taxon>Gammaproteobacteria</taxon>
        <taxon>Oceanospirillales</taxon>
        <taxon>Oceanospirillaceae</taxon>
        <taxon>Neptunomonas</taxon>
    </lineage>
</organism>
<feature type="transmembrane region" description="Helical" evidence="1">
    <location>
        <begin position="19"/>
        <end position="36"/>
    </location>
</feature>
<keyword evidence="1" id="KW-0472">Membrane</keyword>
<evidence type="ECO:0000313" key="3">
    <source>
        <dbReference type="Proteomes" id="UP000324760"/>
    </source>
</evidence>
<protein>
    <submittedName>
        <fullName evidence="2">HlyD family efflux transporter periplasmic adaptor subunit</fullName>
    </submittedName>
</protein>
<dbReference type="Gene3D" id="2.40.30.170">
    <property type="match status" value="1"/>
</dbReference>
<reference evidence="2 3" key="1">
    <citation type="journal article" date="2019" name="Biochem. Eng. J.">
        <title>Metabolic engineering of the marine bacteria Neptunomonas concharum for the production of acetoin and meso-2,3-butanediol from acetate.</title>
        <authorList>
            <person name="Li W."/>
            <person name="Pu N."/>
            <person name="Liu C.-X."/>
            <person name="Yuan Q.-P."/>
            <person name="Li Z.-J."/>
        </authorList>
    </citation>
    <scope>NUCLEOTIDE SEQUENCE [LARGE SCALE GENOMIC DNA]</scope>
    <source>
        <strain evidence="2 3">JCM17730</strain>
    </source>
</reference>
<dbReference type="KEGG" id="ncu:F0U83_13930"/>
<gene>
    <name evidence="2" type="ORF">F0U83_13930</name>
</gene>
<dbReference type="RefSeq" id="WP_138987846.1">
    <property type="nucleotide sequence ID" value="NZ_CP043869.1"/>
</dbReference>
<dbReference type="OrthoDB" id="8524475at2"/>
<dbReference type="Proteomes" id="UP000324760">
    <property type="component" value="Chromosome"/>
</dbReference>
<keyword evidence="3" id="KW-1185">Reference proteome</keyword>
<dbReference type="Gene3D" id="1.10.287.470">
    <property type="entry name" value="Helix hairpin bin"/>
    <property type="match status" value="1"/>
</dbReference>
<dbReference type="GO" id="GO:0015562">
    <property type="term" value="F:efflux transmembrane transporter activity"/>
    <property type="evidence" value="ECO:0007669"/>
    <property type="project" value="TreeGrafter"/>
</dbReference>
<dbReference type="Gene3D" id="2.40.50.100">
    <property type="match status" value="1"/>
</dbReference>